<dbReference type="AlphaFoldDB" id="A0AAD6IS30"/>
<dbReference type="EMBL" id="JAQGDS010000012">
    <property type="protein sequence ID" value="KAJ6256545.1"/>
    <property type="molecule type" value="Genomic_DNA"/>
</dbReference>
<evidence type="ECO:0000313" key="7">
    <source>
        <dbReference type="EMBL" id="KAJ6256545.1"/>
    </source>
</evidence>
<sequence length="480" mass="54199">MRELDLGFLVEYIQLDDEQYRNLQQLYYRAFQLQAARLRAQQQQQQQQQQPSRSYASPAAASTTSTPTTTASSSSLHSTSSAATTVTIDGTVIEVDGETGQVRVRSSTSGSSRRGSQQRRSSRYSDQERIQLTLDTTGEYEPGKWSYWYYCPDETLAILFAVLFAVSGCVHAFQAWHYRNKYMPIYVFGCWCIAAGLSLRAHTAHVRDLQSLGLLIPSQVLVYSGPPVFSAALYFVFARICYYVPHAAPISPYRIVRTFISLDGICELLVGAGTGMFVNTTAPDRQKIGQGLLRAALILQLLLFIAFAYFAIKLQRNAKKLNVWGKWRMSLYTLYVCGFFVMVRCIYRLVEFFEGFTGELILHEAYFYALECIPMLLSSAYMNAMHVSRWLPRKSTIYLLEDGVTEVEGEGFQDNRPRWKKFADPYDLEGIIQGIVSLVRRLAGKKKPTRVVETEVGTKADDGVQPGIRRSPTGDMEQGK</sequence>
<feature type="region of interest" description="Disordered" evidence="5">
    <location>
        <begin position="455"/>
        <end position="480"/>
    </location>
</feature>
<protein>
    <recommendedName>
        <fullName evidence="9">RTA1 domain protein</fullName>
    </recommendedName>
</protein>
<feature type="transmembrane region" description="Helical" evidence="6">
    <location>
        <begin position="332"/>
        <end position="350"/>
    </location>
</feature>
<dbReference type="Pfam" id="PF04479">
    <property type="entry name" value="RTA1"/>
    <property type="match status" value="1"/>
</dbReference>
<evidence type="ECO:0000256" key="4">
    <source>
        <dbReference type="ARBA" id="ARBA00023136"/>
    </source>
</evidence>
<comment type="subcellular location">
    <subcellularLocation>
        <location evidence="1">Membrane</location>
        <topology evidence="1">Multi-pass membrane protein</topology>
    </subcellularLocation>
</comment>
<dbReference type="InterPro" id="IPR007568">
    <property type="entry name" value="RTA1"/>
</dbReference>
<comment type="caution">
    <text evidence="7">The sequence shown here is derived from an EMBL/GenBank/DDBJ whole genome shotgun (WGS) entry which is preliminary data.</text>
</comment>
<evidence type="ECO:0000256" key="6">
    <source>
        <dbReference type="SAM" id="Phobius"/>
    </source>
</evidence>
<accession>A0AAD6IS30</accession>
<evidence type="ECO:0000256" key="3">
    <source>
        <dbReference type="ARBA" id="ARBA00022989"/>
    </source>
</evidence>
<keyword evidence="3 6" id="KW-1133">Transmembrane helix</keyword>
<feature type="compositionally biased region" description="Low complexity" evidence="5">
    <location>
        <begin position="100"/>
        <end position="115"/>
    </location>
</feature>
<dbReference type="PANTHER" id="PTHR31465:SF13">
    <property type="entry name" value="RTA1 DOMAIN PROTEIN-RELATED"/>
    <property type="match status" value="1"/>
</dbReference>
<dbReference type="GO" id="GO:0016020">
    <property type="term" value="C:membrane"/>
    <property type="evidence" value="ECO:0007669"/>
    <property type="project" value="UniProtKB-SubCell"/>
</dbReference>
<feature type="transmembrane region" description="Helical" evidence="6">
    <location>
        <begin position="291"/>
        <end position="312"/>
    </location>
</feature>
<keyword evidence="4 6" id="KW-0472">Membrane</keyword>
<name>A0AAD6IS30_DREDA</name>
<reference evidence="7" key="1">
    <citation type="submission" date="2023-01" db="EMBL/GenBank/DDBJ databases">
        <title>The chitinases involved in constricting ring structure development in the nematode-trapping fungus Drechslerella dactyloides.</title>
        <authorList>
            <person name="Wang R."/>
            <person name="Zhang L."/>
            <person name="Tang P."/>
            <person name="Li S."/>
            <person name="Liang L."/>
        </authorList>
    </citation>
    <scope>NUCLEOTIDE SEQUENCE</scope>
    <source>
        <strain evidence="7">YMF1.00031</strain>
    </source>
</reference>
<keyword evidence="2 6" id="KW-0812">Transmembrane</keyword>
<feature type="region of interest" description="Disordered" evidence="5">
    <location>
        <begin position="99"/>
        <end position="127"/>
    </location>
</feature>
<feature type="transmembrane region" description="Helical" evidence="6">
    <location>
        <begin position="256"/>
        <end position="279"/>
    </location>
</feature>
<organism evidence="7 8">
    <name type="scientific">Drechslerella dactyloides</name>
    <name type="common">Nematode-trapping fungus</name>
    <name type="synonym">Arthrobotrys dactyloides</name>
    <dbReference type="NCBI Taxonomy" id="74499"/>
    <lineage>
        <taxon>Eukaryota</taxon>
        <taxon>Fungi</taxon>
        <taxon>Dikarya</taxon>
        <taxon>Ascomycota</taxon>
        <taxon>Pezizomycotina</taxon>
        <taxon>Orbiliomycetes</taxon>
        <taxon>Orbiliales</taxon>
        <taxon>Orbiliaceae</taxon>
        <taxon>Drechslerella</taxon>
    </lineage>
</organism>
<evidence type="ECO:0000256" key="1">
    <source>
        <dbReference type="ARBA" id="ARBA00004141"/>
    </source>
</evidence>
<evidence type="ECO:0000256" key="2">
    <source>
        <dbReference type="ARBA" id="ARBA00022692"/>
    </source>
</evidence>
<evidence type="ECO:0008006" key="9">
    <source>
        <dbReference type="Google" id="ProtNLM"/>
    </source>
</evidence>
<keyword evidence="8" id="KW-1185">Reference proteome</keyword>
<feature type="transmembrane region" description="Helical" evidence="6">
    <location>
        <begin position="156"/>
        <end position="176"/>
    </location>
</feature>
<dbReference type="Proteomes" id="UP001221413">
    <property type="component" value="Unassembled WGS sequence"/>
</dbReference>
<evidence type="ECO:0000313" key="8">
    <source>
        <dbReference type="Proteomes" id="UP001221413"/>
    </source>
</evidence>
<proteinExistence type="predicted"/>
<feature type="region of interest" description="Disordered" evidence="5">
    <location>
        <begin position="42"/>
        <end position="80"/>
    </location>
</feature>
<feature type="transmembrane region" description="Helical" evidence="6">
    <location>
        <begin position="183"/>
        <end position="201"/>
    </location>
</feature>
<feature type="transmembrane region" description="Helical" evidence="6">
    <location>
        <begin position="221"/>
        <end position="244"/>
    </location>
</feature>
<feature type="transmembrane region" description="Helical" evidence="6">
    <location>
        <begin position="365"/>
        <end position="384"/>
    </location>
</feature>
<dbReference type="PANTHER" id="PTHR31465">
    <property type="entry name" value="PROTEIN RTA1-RELATED"/>
    <property type="match status" value="1"/>
</dbReference>
<gene>
    <name evidence="7" type="ORF">Dda_8407</name>
</gene>
<evidence type="ECO:0000256" key="5">
    <source>
        <dbReference type="SAM" id="MobiDB-lite"/>
    </source>
</evidence>